<evidence type="ECO:0000256" key="2">
    <source>
        <dbReference type="SAM" id="Phobius"/>
    </source>
</evidence>
<feature type="region of interest" description="Disordered" evidence="1">
    <location>
        <begin position="1"/>
        <end position="53"/>
    </location>
</feature>
<feature type="region of interest" description="Disordered" evidence="1">
    <location>
        <begin position="72"/>
        <end position="94"/>
    </location>
</feature>
<gene>
    <name evidence="3" type="ORF">QCA50_006946</name>
</gene>
<evidence type="ECO:0000256" key="1">
    <source>
        <dbReference type="SAM" id="MobiDB-lite"/>
    </source>
</evidence>
<protein>
    <submittedName>
        <fullName evidence="3">Uncharacterized protein</fullName>
    </submittedName>
</protein>
<feature type="compositionally biased region" description="Basic and acidic residues" evidence="1">
    <location>
        <begin position="10"/>
        <end position="19"/>
    </location>
</feature>
<feature type="compositionally biased region" description="Acidic residues" evidence="1">
    <location>
        <begin position="76"/>
        <end position="87"/>
    </location>
</feature>
<feature type="transmembrane region" description="Helical" evidence="2">
    <location>
        <begin position="304"/>
        <end position="323"/>
    </location>
</feature>
<comment type="caution">
    <text evidence="3">The sequence shown here is derived from an EMBL/GenBank/DDBJ whole genome shotgun (WGS) entry which is preliminary data.</text>
</comment>
<name>A0AAW0GGK1_9APHY</name>
<keyword evidence="2" id="KW-0812">Transmembrane</keyword>
<keyword evidence="4" id="KW-1185">Reference proteome</keyword>
<feature type="transmembrane region" description="Helical" evidence="2">
    <location>
        <begin position="142"/>
        <end position="164"/>
    </location>
</feature>
<proteinExistence type="predicted"/>
<evidence type="ECO:0000313" key="4">
    <source>
        <dbReference type="Proteomes" id="UP001385951"/>
    </source>
</evidence>
<reference evidence="3 4" key="1">
    <citation type="submission" date="2022-09" db="EMBL/GenBank/DDBJ databases">
        <authorList>
            <person name="Palmer J.M."/>
        </authorList>
    </citation>
    <scope>NUCLEOTIDE SEQUENCE [LARGE SCALE GENOMIC DNA]</scope>
    <source>
        <strain evidence="3 4">DSM 7382</strain>
    </source>
</reference>
<evidence type="ECO:0000313" key="3">
    <source>
        <dbReference type="EMBL" id="KAK7690290.1"/>
    </source>
</evidence>
<accession>A0AAW0GGK1</accession>
<organism evidence="3 4">
    <name type="scientific">Cerrena zonata</name>
    <dbReference type="NCBI Taxonomy" id="2478898"/>
    <lineage>
        <taxon>Eukaryota</taxon>
        <taxon>Fungi</taxon>
        <taxon>Dikarya</taxon>
        <taxon>Basidiomycota</taxon>
        <taxon>Agaricomycotina</taxon>
        <taxon>Agaricomycetes</taxon>
        <taxon>Polyporales</taxon>
        <taxon>Cerrenaceae</taxon>
        <taxon>Cerrena</taxon>
    </lineage>
</organism>
<feature type="transmembrane region" description="Helical" evidence="2">
    <location>
        <begin position="263"/>
        <end position="284"/>
    </location>
</feature>
<feature type="transmembrane region" description="Helical" evidence="2">
    <location>
        <begin position="237"/>
        <end position="256"/>
    </location>
</feature>
<keyword evidence="2" id="KW-1133">Transmembrane helix</keyword>
<keyword evidence="2" id="KW-0472">Membrane</keyword>
<feature type="transmembrane region" description="Helical" evidence="2">
    <location>
        <begin position="199"/>
        <end position="217"/>
    </location>
</feature>
<dbReference type="Proteomes" id="UP001385951">
    <property type="component" value="Unassembled WGS sequence"/>
</dbReference>
<feature type="transmembrane region" description="Helical" evidence="2">
    <location>
        <begin position="100"/>
        <end position="122"/>
    </location>
</feature>
<dbReference type="AlphaFoldDB" id="A0AAW0GGK1"/>
<sequence length="373" mass="41211">MSGPLLNRSHSSESFDSFRESGPSHLDLNPNRPSSSDEDDDDRETPMNGYDSSAALILVSDGEDFDNELSVSFDLSSDDSDEDEQDSQFERLRSSSIPPLTSSSVFLFLLAPLLKLGAILAVEVDQTDDNGDGILTALPLQWAIPALCIFAVLCAFTRQIWYMLAKYVRRADMEEILLQAFARKRGSGSEKRRRRIRTGVRFCVGAFRVLLGVVYLRASTDVLLPLLPPTLLVPTRYPLTLLVALLVSPLCFAKSLSATPVLYATWISIATFVAWLACTAYAHAKGILTTNPAGDSLGSLWQGISVIAFAFTTSFTLPLYAALRGNDPTRRIQIQTFKLLQTTLPSLCRPRCTLHRPPNLFRSFRVSTAYTDT</sequence>
<dbReference type="EMBL" id="JASBNA010000007">
    <property type="protein sequence ID" value="KAK7690290.1"/>
    <property type="molecule type" value="Genomic_DNA"/>
</dbReference>